<dbReference type="GO" id="GO:0070733">
    <property type="term" value="F:AMPylase activity"/>
    <property type="evidence" value="ECO:0007669"/>
    <property type="project" value="UniProtKB-EC"/>
</dbReference>
<reference evidence="10 11" key="1">
    <citation type="submission" date="2017-04" db="EMBL/GenBank/DDBJ databases">
        <title>Kefir bacterial isolates.</title>
        <authorList>
            <person name="Kim Y."/>
            <person name="Blasche S."/>
            <person name="Patil K.R."/>
        </authorList>
    </citation>
    <scope>NUCLEOTIDE SEQUENCE [LARGE SCALE GENOMIC DNA]</scope>
    <source>
        <strain evidence="10 11">KR</strain>
    </source>
</reference>
<feature type="compositionally biased region" description="Basic and acidic residues" evidence="8">
    <location>
        <begin position="292"/>
        <end position="306"/>
    </location>
</feature>
<dbReference type="SUPFAM" id="SSF140931">
    <property type="entry name" value="Fic-like"/>
    <property type="match status" value="1"/>
</dbReference>
<protein>
    <recommendedName>
        <fullName evidence="5">protein adenylyltransferase</fullName>
        <ecNumber evidence="5">2.7.7.108</ecNumber>
    </recommendedName>
</protein>
<proteinExistence type="predicted"/>
<keyword evidence="11" id="KW-1185">Reference proteome</keyword>
<organism evidence="10 11">
    <name type="scientific">Acetobacter fabarum</name>
    <dbReference type="NCBI Taxonomy" id="483199"/>
    <lineage>
        <taxon>Bacteria</taxon>
        <taxon>Pseudomonadati</taxon>
        <taxon>Pseudomonadota</taxon>
        <taxon>Alphaproteobacteria</taxon>
        <taxon>Acetobacterales</taxon>
        <taxon>Acetobacteraceae</taxon>
        <taxon>Acetobacter</taxon>
    </lineage>
</organism>
<name>A0A269XWJ2_9PROT</name>
<dbReference type="PANTHER" id="PTHR39560:SF1">
    <property type="entry name" value="PROTEIN ADENYLYLTRANSFERASE FIC-RELATED"/>
    <property type="match status" value="1"/>
</dbReference>
<comment type="catalytic activity">
    <reaction evidence="6">
        <text>L-threonyl-[protein] + ATP = 3-O-(5'-adenylyl)-L-threonyl-[protein] + diphosphate</text>
        <dbReference type="Rhea" id="RHEA:54292"/>
        <dbReference type="Rhea" id="RHEA-COMP:11060"/>
        <dbReference type="Rhea" id="RHEA-COMP:13847"/>
        <dbReference type="ChEBI" id="CHEBI:30013"/>
        <dbReference type="ChEBI" id="CHEBI:30616"/>
        <dbReference type="ChEBI" id="CHEBI:33019"/>
        <dbReference type="ChEBI" id="CHEBI:138113"/>
        <dbReference type="EC" id="2.7.7.108"/>
    </reaction>
</comment>
<dbReference type="EC" id="2.7.7.108" evidence="5"/>
<dbReference type="Pfam" id="PF02661">
    <property type="entry name" value="Fic"/>
    <property type="match status" value="1"/>
</dbReference>
<dbReference type="PROSITE" id="PS51459">
    <property type="entry name" value="FIDO"/>
    <property type="match status" value="1"/>
</dbReference>
<dbReference type="RefSeq" id="WP_095350040.1">
    <property type="nucleotide sequence ID" value="NZ_NCXK01000014.1"/>
</dbReference>
<evidence type="ECO:0000256" key="7">
    <source>
        <dbReference type="ARBA" id="ARBA00048696"/>
    </source>
</evidence>
<evidence type="ECO:0000313" key="11">
    <source>
        <dbReference type="Proteomes" id="UP000216151"/>
    </source>
</evidence>
<keyword evidence="1" id="KW-0808">Transferase</keyword>
<evidence type="ECO:0000259" key="9">
    <source>
        <dbReference type="PROSITE" id="PS51459"/>
    </source>
</evidence>
<dbReference type="OrthoDB" id="9813719at2"/>
<evidence type="ECO:0000256" key="8">
    <source>
        <dbReference type="SAM" id="MobiDB-lite"/>
    </source>
</evidence>
<sequence>MADLYLQSDGATLTNKLGIVGNPQLLAEVEADYAISREAEIRRTGYPDKQGVELLKAIHRHLYQDVYEWAGEFRQVNLSKQAFAQSDDATTFSPPSRLALELGQLFERLAAQDNLKNLPPALFVERLTPHFVTLNHIHPFREGNGRTQTLFWRKIARDAGHDLSFSVISRERMIAVSIAGELGNTTSVAHMLSDAIEPVRRTALQRAITFLENARKKGSPVDWQERFIATTAPGQGYEGQLIGKSGQEFLFASSDGLYVGWTRDLPHHGKDLAPGRFIAFEASWSPPGALPDHGRSATIDQRHEHLSAQVQRPSRSGPTPEPD</sequence>
<dbReference type="GO" id="GO:0051302">
    <property type="term" value="P:regulation of cell division"/>
    <property type="evidence" value="ECO:0007669"/>
    <property type="project" value="TreeGrafter"/>
</dbReference>
<evidence type="ECO:0000313" key="10">
    <source>
        <dbReference type="EMBL" id="PAK77654.1"/>
    </source>
</evidence>
<evidence type="ECO:0000256" key="5">
    <source>
        <dbReference type="ARBA" id="ARBA00034531"/>
    </source>
</evidence>
<comment type="caution">
    <text evidence="10">The sequence shown here is derived from an EMBL/GenBank/DDBJ whole genome shotgun (WGS) entry which is preliminary data.</text>
</comment>
<feature type="compositionally biased region" description="Polar residues" evidence="8">
    <location>
        <begin position="308"/>
        <end position="317"/>
    </location>
</feature>
<keyword evidence="2" id="KW-0548">Nucleotidyltransferase</keyword>
<accession>A0A269XWJ2</accession>
<feature type="region of interest" description="Disordered" evidence="8">
    <location>
        <begin position="288"/>
        <end position="323"/>
    </location>
</feature>
<dbReference type="Gene3D" id="1.10.3290.10">
    <property type="entry name" value="Fido-like domain"/>
    <property type="match status" value="1"/>
</dbReference>
<dbReference type="Proteomes" id="UP000216151">
    <property type="component" value="Unassembled WGS sequence"/>
</dbReference>
<comment type="catalytic activity">
    <reaction evidence="7">
        <text>L-tyrosyl-[protein] + ATP = O-(5'-adenylyl)-L-tyrosyl-[protein] + diphosphate</text>
        <dbReference type="Rhea" id="RHEA:54288"/>
        <dbReference type="Rhea" id="RHEA-COMP:10136"/>
        <dbReference type="Rhea" id="RHEA-COMP:13846"/>
        <dbReference type="ChEBI" id="CHEBI:30616"/>
        <dbReference type="ChEBI" id="CHEBI:33019"/>
        <dbReference type="ChEBI" id="CHEBI:46858"/>
        <dbReference type="ChEBI" id="CHEBI:83624"/>
        <dbReference type="EC" id="2.7.7.108"/>
    </reaction>
</comment>
<dbReference type="PANTHER" id="PTHR39560">
    <property type="entry name" value="PROTEIN ADENYLYLTRANSFERASE FIC-RELATED"/>
    <property type="match status" value="1"/>
</dbReference>
<evidence type="ECO:0000256" key="1">
    <source>
        <dbReference type="ARBA" id="ARBA00022679"/>
    </source>
</evidence>
<dbReference type="EMBL" id="NCXK01000014">
    <property type="protein sequence ID" value="PAK77654.1"/>
    <property type="molecule type" value="Genomic_DNA"/>
</dbReference>
<dbReference type="AlphaFoldDB" id="A0A269XWJ2"/>
<feature type="domain" description="Fido" evidence="9">
    <location>
        <begin position="50"/>
        <end position="194"/>
    </location>
</feature>
<dbReference type="InterPro" id="IPR036597">
    <property type="entry name" value="Fido-like_dom_sf"/>
</dbReference>
<evidence type="ECO:0000256" key="3">
    <source>
        <dbReference type="ARBA" id="ARBA00022741"/>
    </source>
</evidence>
<evidence type="ECO:0000256" key="2">
    <source>
        <dbReference type="ARBA" id="ARBA00022695"/>
    </source>
</evidence>
<keyword evidence="3" id="KW-0547">Nucleotide-binding</keyword>
<dbReference type="GO" id="GO:0005524">
    <property type="term" value="F:ATP binding"/>
    <property type="evidence" value="ECO:0007669"/>
    <property type="project" value="UniProtKB-KW"/>
</dbReference>
<evidence type="ECO:0000256" key="6">
    <source>
        <dbReference type="ARBA" id="ARBA00047939"/>
    </source>
</evidence>
<evidence type="ECO:0000256" key="4">
    <source>
        <dbReference type="ARBA" id="ARBA00022840"/>
    </source>
</evidence>
<gene>
    <name evidence="10" type="ORF">B8X00_09965</name>
</gene>
<dbReference type="InterPro" id="IPR003812">
    <property type="entry name" value="Fido"/>
</dbReference>
<keyword evidence="4" id="KW-0067">ATP-binding</keyword>